<evidence type="ECO:0000256" key="2">
    <source>
        <dbReference type="ARBA" id="ARBA00022490"/>
    </source>
</evidence>
<evidence type="ECO:0000256" key="1">
    <source>
        <dbReference type="ARBA" id="ARBA00004496"/>
    </source>
</evidence>
<organism evidence="6 7">
    <name type="scientific">Diplodia intermedia</name>
    <dbReference type="NCBI Taxonomy" id="856260"/>
    <lineage>
        <taxon>Eukaryota</taxon>
        <taxon>Fungi</taxon>
        <taxon>Dikarya</taxon>
        <taxon>Ascomycota</taxon>
        <taxon>Pezizomycotina</taxon>
        <taxon>Dothideomycetes</taxon>
        <taxon>Dothideomycetes incertae sedis</taxon>
        <taxon>Botryosphaeriales</taxon>
        <taxon>Botryosphaeriaceae</taxon>
        <taxon>Diplodia</taxon>
    </lineage>
</organism>
<evidence type="ECO:0000256" key="3">
    <source>
        <dbReference type="ARBA" id="ARBA00023186"/>
    </source>
</evidence>
<keyword evidence="3" id="KW-0143">Chaperone</keyword>
<dbReference type="InterPro" id="IPR029071">
    <property type="entry name" value="Ubiquitin-like_domsf"/>
</dbReference>
<dbReference type="EMBL" id="JAKEKT020000143">
    <property type="protein sequence ID" value="KAL1633891.1"/>
    <property type="molecule type" value="Genomic_DNA"/>
</dbReference>
<dbReference type="Proteomes" id="UP001521184">
    <property type="component" value="Unassembled WGS sequence"/>
</dbReference>
<dbReference type="PANTHER" id="PTHR18916:SF85">
    <property type="entry name" value="TUBULIN-FOLDING COFACTOR B"/>
    <property type="match status" value="1"/>
</dbReference>
<feature type="domain" description="CAP-Gly" evidence="5">
    <location>
        <begin position="215"/>
        <end position="257"/>
    </location>
</feature>
<sequence length="279" mass="30447">MSLQPAHDVPLLVSSPNTASERRVTPSWSLAHLKTRLEPVTGIPASCQKLTLRIGSQPPVPLDAPDDDATLLSNFPLQPYAEIYPRTVASGGTAVDLKIRVSLALRCSGRPWLNALVDDTRPAGARTDFTDVSAVEKYVMPADEYETRNDSVLAWKRKQKLGRFDPNAGTIEEQKVKALEREVEERGITVGSRCQLLPAATDGRRGTVAFIGPIPELPPPAGPWVGITLDEPTGKNDGSAKGTKYFECKPNCGVFVRPEKVEVGDFPEVDEFAEEMEEI</sequence>
<dbReference type="SUPFAM" id="SSF74924">
    <property type="entry name" value="Cap-Gly domain"/>
    <property type="match status" value="1"/>
</dbReference>
<dbReference type="SMART" id="SM01052">
    <property type="entry name" value="CAP_GLY"/>
    <property type="match status" value="1"/>
</dbReference>
<evidence type="ECO:0000256" key="4">
    <source>
        <dbReference type="ARBA" id="ARBA00025779"/>
    </source>
</evidence>
<comment type="similarity">
    <text evidence="4">Belongs to the TBCB family.</text>
</comment>
<dbReference type="PANTHER" id="PTHR18916">
    <property type="entry name" value="DYNACTIN 1-RELATED MICROTUBULE-BINDING"/>
    <property type="match status" value="1"/>
</dbReference>
<dbReference type="Gene3D" id="3.10.20.90">
    <property type="entry name" value="Phosphatidylinositol 3-kinase Catalytic Subunit, Chain A, domain 1"/>
    <property type="match status" value="1"/>
</dbReference>
<dbReference type="SUPFAM" id="SSF54236">
    <property type="entry name" value="Ubiquitin-like"/>
    <property type="match status" value="1"/>
</dbReference>
<evidence type="ECO:0000259" key="5">
    <source>
        <dbReference type="PROSITE" id="PS50245"/>
    </source>
</evidence>
<dbReference type="PROSITE" id="PS00845">
    <property type="entry name" value="CAP_GLY_1"/>
    <property type="match status" value="1"/>
</dbReference>
<protein>
    <recommendedName>
        <fullName evidence="5">CAP-Gly domain-containing protein</fullName>
    </recommendedName>
</protein>
<dbReference type="InterPro" id="IPR000938">
    <property type="entry name" value="CAP-Gly_domain"/>
</dbReference>
<accession>A0ABR3T2U1</accession>
<reference evidence="6 7" key="1">
    <citation type="journal article" date="2023" name="Plant Dis.">
        <title>First Report of Diplodia intermedia Causing Canker and Dieback Diseases on Apple Trees in Canada.</title>
        <authorList>
            <person name="Ellouze W."/>
            <person name="Ilyukhin E."/>
            <person name="Sulman M."/>
            <person name="Ali S."/>
        </authorList>
    </citation>
    <scope>NUCLEOTIDE SEQUENCE [LARGE SCALE GENOMIC DNA]</scope>
    <source>
        <strain evidence="6 7">M45-28</strain>
    </source>
</reference>
<dbReference type="InterPro" id="IPR036859">
    <property type="entry name" value="CAP-Gly_dom_sf"/>
</dbReference>
<dbReference type="Gene3D" id="2.30.30.190">
    <property type="entry name" value="CAP Gly-rich-like domain"/>
    <property type="match status" value="1"/>
</dbReference>
<proteinExistence type="inferred from homology"/>
<keyword evidence="2" id="KW-0963">Cytoplasm</keyword>
<evidence type="ECO:0000313" key="7">
    <source>
        <dbReference type="Proteomes" id="UP001521184"/>
    </source>
</evidence>
<comment type="caution">
    <text evidence="6">The sequence shown here is derived from an EMBL/GenBank/DDBJ whole genome shotgun (WGS) entry which is preliminary data.</text>
</comment>
<keyword evidence="7" id="KW-1185">Reference proteome</keyword>
<dbReference type="PROSITE" id="PS50245">
    <property type="entry name" value="CAP_GLY_2"/>
    <property type="match status" value="1"/>
</dbReference>
<comment type="subcellular location">
    <subcellularLocation>
        <location evidence="1">Cytoplasm</location>
    </subcellularLocation>
</comment>
<dbReference type="Pfam" id="PF14560">
    <property type="entry name" value="Ubiquitin_2"/>
    <property type="match status" value="1"/>
</dbReference>
<evidence type="ECO:0000313" key="6">
    <source>
        <dbReference type="EMBL" id="KAL1633891.1"/>
    </source>
</evidence>
<name>A0ABR3T2U1_9PEZI</name>
<gene>
    <name evidence="6" type="ORF">SLS58_010917</name>
</gene>
<dbReference type="InterPro" id="IPR000626">
    <property type="entry name" value="Ubiquitin-like_dom"/>
</dbReference>
<dbReference type="Pfam" id="PF01302">
    <property type="entry name" value="CAP_GLY"/>
    <property type="match status" value="1"/>
</dbReference>